<organism evidence="7 8">
    <name type="scientific">Desulfuribacillus alkaliarsenatis</name>
    <dbReference type="NCBI Taxonomy" id="766136"/>
    <lineage>
        <taxon>Bacteria</taxon>
        <taxon>Bacillati</taxon>
        <taxon>Bacillota</taxon>
        <taxon>Desulfuribacillia</taxon>
        <taxon>Desulfuribacillales</taxon>
        <taxon>Desulfuribacillaceae</taxon>
        <taxon>Desulfuribacillus</taxon>
    </lineage>
</organism>
<name>A0A1E5G302_9FIRM</name>
<dbReference type="InterPro" id="IPR003742">
    <property type="entry name" value="RlmH-like"/>
</dbReference>
<gene>
    <name evidence="6" type="primary">rlmH</name>
    <name evidence="7" type="ORF">BHF68_03830</name>
</gene>
<dbReference type="SUPFAM" id="SSF75217">
    <property type="entry name" value="alpha/beta knot"/>
    <property type="match status" value="1"/>
</dbReference>
<comment type="subunit">
    <text evidence="6">Homodimer.</text>
</comment>
<keyword evidence="1 6" id="KW-0698">rRNA processing</keyword>
<comment type="caution">
    <text evidence="7">The sequence shown here is derived from an EMBL/GenBank/DDBJ whole genome shotgun (WGS) entry which is preliminary data.</text>
</comment>
<dbReference type="GO" id="GO:0070038">
    <property type="term" value="F:rRNA (pseudouridine-N3-)-methyltransferase activity"/>
    <property type="evidence" value="ECO:0007669"/>
    <property type="project" value="UniProtKB-UniRule"/>
</dbReference>
<dbReference type="STRING" id="766136.BHF68_03830"/>
<keyword evidence="2 6" id="KW-0489">Methyltransferase</keyword>
<proteinExistence type="inferred from homology"/>
<reference evidence="7 8" key="1">
    <citation type="submission" date="2016-09" db="EMBL/GenBank/DDBJ databases">
        <title>Draft genome sequence for the type strain of Desulfuribacillus alkaliarsenatis AHT28, an obligately anaerobic, sulfidogenic bacterium isolated from Russian soda lake sediments.</title>
        <authorList>
            <person name="Abin C.A."/>
            <person name="Hollibaugh J.T."/>
        </authorList>
    </citation>
    <scope>NUCLEOTIDE SEQUENCE [LARGE SCALE GENOMIC DNA]</scope>
    <source>
        <strain evidence="7 8">AHT28</strain>
    </source>
</reference>
<evidence type="ECO:0000256" key="6">
    <source>
        <dbReference type="HAMAP-Rule" id="MF_00658"/>
    </source>
</evidence>
<protein>
    <recommendedName>
        <fullName evidence="6">Ribosomal RNA large subunit methyltransferase H</fullName>
        <ecNumber evidence="6">2.1.1.177</ecNumber>
    </recommendedName>
    <alternativeName>
        <fullName evidence="6">23S rRNA (pseudouridine1915-N3)-methyltransferase</fullName>
    </alternativeName>
    <alternativeName>
        <fullName evidence="6">23S rRNA m3Psi1915 methyltransferase</fullName>
    </alternativeName>
    <alternativeName>
        <fullName evidence="6">rRNA (pseudouridine-N3-)-methyltransferase RlmH</fullName>
    </alternativeName>
</protein>
<comment type="catalytic activity">
    <reaction evidence="6">
        <text>pseudouridine(1915) in 23S rRNA + S-adenosyl-L-methionine = N(3)-methylpseudouridine(1915) in 23S rRNA + S-adenosyl-L-homocysteine + H(+)</text>
        <dbReference type="Rhea" id="RHEA:42752"/>
        <dbReference type="Rhea" id="RHEA-COMP:10221"/>
        <dbReference type="Rhea" id="RHEA-COMP:10222"/>
        <dbReference type="ChEBI" id="CHEBI:15378"/>
        <dbReference type="ChEBI" id="CHEBI:57856"/>
        <dbReference type="ChEBI" id="CHEBI:59789"/>
        <dbReference type="ChEBI" id="CHEBI:65314"/>
        <dbReference type="ChEBI" id="CHEBI:74486"/>
        <dbReference type="EC" id="2.1.1.177"/>
    </reaction>
</comment>
<dbReference type="AlphaFoldDB" id="A0A1E5G302"/>
<comment type="function">
    <text evidence="6">Specifically methylates the pseudouridine at position 1915 (m3Psi1915) in 23S rRNA.</text>
</comment>
<evidence type="ECO:0000313" key="8">
    <source>
        <dbReference type="Proteomes" id="UP000094296"/>
    </source>
</evidence>
<dbReference type="NCBIfam" id="TIGR00246">
    <property type="entry name" value="tRNA_RlmH_YbeA"/>
    <property type="match status" value="1"/>
</dbReference>
<feature type="binding site" evidence="6">
    <location>
        <position position="108"/>
    </location>
    <ligand>
        <name>S-adenosyl-L-methionine</name>
        <dbReference type="ChEBI" id="CHEBI:59789"/>
    </ligand>
</feature>
<keyword evidence="6" id="KW-0963">Cytoplasm</keyword>
<dbReference type="Pfam" id="PF02590">
    <property type="entry name" value="SPOUT_MTase"/>
    <property type="match status" value="1"/>
</dbReference>
<dbReference type="Gene3D" id="3.40.1280.10">
    <property type="match status" value="1"/>
</dbReference>
<evidence type="ECO:0000256" key="1">
    <source>
        <dbReference type="ARBA" id="ARBA00022552"/>
    </source>
</evidence>
<dbReference type="EC" id="2.1.1.177" evidence="6"/>
<dbReference type="InterPro" id="IPR029028">
    <property type="entry name" value="Alpha/beta_knot_MTases"/>
</dbReference>
<accession>A0A1E5G302</accession>
<evidence type="ECO:0000256" key="4">
    <source>
        <dbReference type="ARBA" id="ARBA00022691"/>
    </source>
</evidence>
<comment type="subcellular location">
    <subcellularLocation>
        <location evidence="6">Cytoplasm</location>
    </subcellularLocation>
</comment>
<dbReference type="NCBIfam" id="NF000985">
    <property type="entry name" value="PRK00103.1-3"/>
    <property type="match status" value="1"/>
</dbReference>
<dbReference type="OrthoDB" id="9806643at2"/>
<feature type="binding site" evidence="6">
    <location>
        <begin position="127"/>
        <end position="132"/>
    </location>
    <ligand>
        <name>S-adenosyl-L-methionine</name>
        <dbReference type="ChEBI" id="CHEBI:59789"/>
    </ligand>
</feature>
<dbReference type="PANTHER" id="PTHR33603">
    <property type="entry name" value="METHYLTRANSFERASE"/>
    <property type="match status" value="1"/>
</dbReference>
<evidence type="ECO:0000256" key="3">
    <source>
        <dbReference type="ARBA" id="ARBA00022679"/>
    </source>
</evidence>
<evidence type="ECO:0000256" key="5">
    <source>
        <dbReference type="ARBA" id="ARBA00038303"/>
    </source>
</evidence>
<dbReference type="GO" id="GO:0005737">
    <property type="term" value="C:cytoplasm"/>
    <property type="evidence" value="ECO:0007669"/>
    <property type="project" value="UniProtKB-SubCell"/>
</dbReference>
<feature type="binding site" evidence="6">
    <location>
        <position position="76"/>
    </location>
    <ligand>
        <name>S-adenosyl-L-methionine</name>
        <dbReference type="ChEBI" id="CHEBI:59789"/>
    </ligand>
</feature>
<dbReference type="HAMAP" id="MF_00658">
    <property type="entry name" value="23SrRNA_methyltr_H"/>
    <property type="match status" value="1"/>
</dbReference>
<sequence>MQITIVVVGKLKEKYLKQGIDEYMKRLSSYAKVQIIEVADEKAPENLSEAGEVQVKDKEGQRILGNIKPDSHCIALAIEGKQQSSEALAANLDKLATYGKSHITLVIGGSLGLSDDVLKRADEKLSFSKMTLPHQLMRLILLEQVYRAFRINKGEPYHK</sequence>
<dbReference type="EMBL" id="MIJE01000011">
    <property type="protein sequence ID" value="OEF97350.1"/>
    <property type="molecule type" value="Genomic_DNA"/>
</dbReference>
<dbReference type="Proteomes" id="UP000094296">
    <property type="component" value="Unassembled WGS sequence"/>
</dbReference>
<evidence type="ECO:0000313" key="7">
    <source>
        <dbReference type="EMBL" id="OEF97350.1"/>
    </source>
</evidence>
<keyword evidence="3 6" id="KW-0808">Transferase</keyword>
<dbReference type="CDD" id="cd18081">
    <property type="entry name" value="RlmH-like"/>
    <property type="match status" value="1"/>
</dbReference>
<comment type="similarity">
    <text evidence="5 6">Belongs to the RNA methyltransferase RlmH family.</text>
</comment>
<keyword evidence="4 6" id="KW-0949">S-adenosyl-L-methionine</keyword>
<dbReference type="PIRSF" id="PIRSF004505">
    <property type="entry name" value="MT_bac"/>
    <property type="match status" value="1"/>
</dbReference>
<dbReference type="PANTHER" id="PTHR33603:SF1">
    <property type="entry name" value="RIBOSOMAL RNA LARGE SUBUNIT METHYLTRANSFERASE H"/>
    <property type="match status" value="1"/>
</dbReference>
<keyword evidence="8" id="KW-1185">Reference proteome</keyword>
<dbReference type="RefSeq" id="WP_069642748.1">
    <property type="nucleotide sequence ID" value="NZ_MIJE01000011.1"/>
</dbReference>
<evidence type="ECO:0000256" key="2">
    <source>
        <dbReference type="ARBA" id="ARBA00022603"/>
    </source>
</evidence>
<dbReference type="InterPro" id="IPR029026">
    <property type="entry name" value="tRNA_m1G_MTases_N"/>
</dbReference>